<dbReference type="InterPro" id="IPR055204">
    <property type="entry name" value="HNRNPL_RRM"/>
</dbReference>
<keyword evidence="6" id="KW-1185">Reference proteome</keyword>
<dbReference type="InterPro" id="IPR012677">
    <property type="entry name" value="Nucleotide-bd_a/b_plait_sf"/>
</dbReference>
<dbReference type="OrthoDB" id="296632at2759"/>
<dbReference type="STRING" id="318479.A0A158Q4C6"/>
<evidence type="ECO:0000313" key="6">
    <source>
        <dbReference type="Proteomes" id="UP000274756"/>
    </source>
</evidence>
<protein>
    <submittedName>
        <fullName evidence="7">RRM domain-containing protein</fullName>
    </submittedName>
</protein>
<dbReference type="Pfam" id="PF13893">
    <property type="entry name" value="RRM_5"/>
    <property type="match status" value="1"/>
</dbReference>
<dbReference type="SMART" id="SM00360">
    <property type="entry name" value="RRM"/>
    <property type="match status" value="1"/>
</dbReference>
<dbReference type="Pfam" id="PF22976">
    <property type="entry name" value="RRM_10"/>
    <property type="match status" value="1"/>
</dbReference>
<accession>A0A158Q4C6</accession>
<feature type="chain" id="PRO_5033250234" evidence="2">
    <location>
        <begin position="21"/>
        <end position="267"/>
    </location>
</feature>
<reference evidence="7" key="1">
    <citation type="submission" date="2016-04" db="UniProtKB">
        <authorList>
            <consortium name="WormBaseParasite"/>
        </authorList>
    </citation>
    <scope>IDENTIFICATION</scope>
</reference>
<evidence type="ECO:0000313" key="7">
    <source>
        <dbReference type="WBParaSite" id="DME_0000457501-mRNA-1"/>
    </source>
</evidence>
<dbReference type="PANTHER" id="PTHR15592">
    <property type="entry name" value="MATRIN 3/NUCLEAR PROTEIN 220-RELATED"/>
    <property type="match status" value="1"/>
</dbReference>
<dbReference type="CDD" id="cd12425">
    <property type="entry name" value="RRM4_PTBP1_like"/>
    <property type="match status" value="1"/>
</dbReference>
<dbReference type="Proteomes" id="UP000038040">
    <property type="component" value="Unplaced"/>
</dbReference>
<dbReference type="SUPFAM" id="SSF54928">
    <property type="entry name" value="RNA-binding domain, RBD"/>
    <property type="match status" value="2"/>
</dbReference>
<dbReference type="GO" id="GO:0003723">
    <property type="term" value="F:RNA binding"/>
    <property type="evidence" value="ECO:0007669"/>
    <property type="project" value="UniProtKB-UniRule"/>
</dbReference>
<organism evidence="5 7">
    <name type="scientific">Dracunculus medinensis</name>
    <name type="common">Guinea worm</name>
    <dbReference type="NCBI Taxonomy" id="318479"/>
    <lineage>
        <taxon>Eukaryota</taxon>
        <taxon>Metazoa</taxon>
        <taxon>Ecdysozoa</taxon>
        <taxon>Nematoda</taxon>
        <taxon>Chromadorea</taxon>
        <taxon>Rhabditida</taxon>
        <taxon>Spirurina</taxon>
        <taxon>Dracunculoidea</taxon>
        <taxon>Dracunculidae</taxon>
        <taxon>Dracunculus</taxon>
    </lineage>
</organism>
<dbReference type="InterPro" id="IPR000504">
    <property type="entry name" value="RRM_dom"/>
</dbReference>
<dbReference type="WBParaSite" id="DME_0000457501-mRNA-1">
    <property type="protein sequence ID" value="DME_0000457501-mRNA-1"/>
    <property type="gene ID" value="DME_0000457501"/>
</dbReference>
<dbReference type="AlphaFoldDB" id="A0A158Q4C6"/>
<name>A0A158Q4C6_DRAME</name>
<evidence type="ECO:0000313" key="4">
    <source>
        <dbReference type="EMBL" id="VDN58485.1"/>
    </source>
</evidence>
<feature type="domain" description="RRM" evidence="3">
    <location>
        <begin position="190"/>
        <end position="265"/>
    </location>
</feature>
<reference evidence="4 6" key="2">
    <citation type="submission" date="2018-11" db="EMBL/GenBank/DDBJ databases">
        <authorList>
            <consortium name="Pathogen Informatics"/>
        </authorList>
    </citation>
    <scope>NUCLEOTIDE SEQUENCE [LARGE SCALE GENOMIC DNA]</scope>
</reference>
<evidence type="ECO:0000256" key="1">
    <source>
        <dbReference type="PROSITE-ProRule" id="PRU00176"/>
    </source>
</evidence>
<proteinExistence type="predicted"/>
<evidence type="ECO:0000313" key="5">
    <source>
        <dbReference type="Proteomes" id="UP000038040"/>
    </source>
</evidence>
<dbReference type="PROSITE" id="PS50102">
    <property type="entry name" value="RRM"/>
    <property type="match status" value="1"/>
</dbReference>
<dbReference type="Gene3D" id="3.30.70.330">
    <property type="match status" value="2"/>
</dbReference>
<sequence length="267" mass="29343">MTFSLTKLYLIFIPVGFADALGAPSGISPFLTGLTTTLASNAASPVTANALLNSTAAALRLPHVGVLNMSPVVLVSNLDENVRVYGDVQRVKILFNKKDNALIQYAEAQQAHLGTLKIIGITSFSAIQHLDKIQWHDRQIRVATSKHNNVQMPKEGQPDAGLTRDYSQSPLHRFKKPGSKNYLNIYPPSATLHLSNIPPNITDEFLISAFEQRGFVPKGFKFFPKDHKMALLQLSDTEAAINALIEMHNFKLADNAHLRVSFSKSGI</sequence>
<dbReference type="FunFam" id="3.30.70.330:FF:000341">
    <property type="entry name" value="Hephaestus, isoform C"/>
    <property type="match status" value="1"/>
</dbReference>
<dbReference type="Proteomes" id="UP000274756">
    <property type="component" value="Unassembled WGS sequence"/>
</dbReference>
<feature type="signal peptide" evidence="2">
    <location>
        <begin position="1"/>
        <end position="20"/>
    </location>
</feature>
<dbReference type="EMBL" id="UYYG01001169">
    <property type="protein sequence ID" value="VDN58485.1"/>
    <property type="molecule type" value="Genomic_DNA"/>
</dbReference>
<gene>
    <name evidence="4" type="ORF">DME_LOCUS8458</name>
</gene>
<evidence type="ECO:0000259" key="3">
    <source>
        <dbReference type="PROSITE" id="PS50102"/>
    </source>
</evidence>
<keyword evidence="2" id="KW-0732">Signal</keyword>
<keyword evidence="1" id="KW-0694">RNA-binding</keyword>
<dbReference type="InterPro" id="IPR035979">
    <property type="entry name" value="RBD_domain_sf"/>
</dbReference>
<evidence type="ECO:0000256" key="2">
    <source>
        <dbReference type="SAM" id="SignalP"/>
    </source>
</evidence>